<dbReference type="Proteomes" id="UP000094569">
    <property type="component" value="Unassembled WGS sequence"/>
</dbReference>
<evidence type="ECO:0000256" key="7">
    <source>
        <dbReference type="SAM" id="MobiDB-lite"/>
    </source>
</evidence>
<evidence type="ECO:0000256" key="1">
    <source>
        <dbReference type="ARBA" id="ARBA00004141"/>
    </source>
</evidence>
<dbReference type="OrthoDB" id="10267969at2759"/>
<comment type="subcellular location">
    <subcellularLocation>
        <location evidence="1">Membrane</location>
        <topology evidence="1">Multi-pass membrane protein</topology>
    </subcellularLocation>
</comment>
<dbReference type="EMBL" id="JXNT01000027">
    <property type="protein sequence ID" value="ODM14389.1"/>
    <property type="molecule type" value="Genomic_DNA"/>
</dbReference>
<evidence type="ECO:0000256" key="3">
    <source>
        <dbReference type="ARBA" id="ARBA00022692"/>
    </source>
</evidence>
<keyword evidence="5 6" id="KW-0472">Membrane</keyword>
<evidence type="ECO:0000256" key="2">
    <source>
        <dbReference type="ARBA" id="ARBA00006824"/>
    </source>
</evidence>
<accession>A0A1E3B0E7</accession>
<evidence type="ECO:0000256" key="6">
    <source>
        <dbReference type="RuleBase" id="RU363053"/>
    </source>
</evidence>
<evidence type="ECO:0000256" key="4">
    <source>
        <dbReference type="ARBA" id="ARBA00022989"/>
    </source>
</evidence>
<dbReference type="Pfam" id="PF04117">
    <property type="entry name" value="Mpv17_PMP22"/>
    <property type="match status" value="1"/>
</dbReference>
<dbReference type="InterPro" id="IPR007248">
    <property type="entry name" value="Mpv17_PMP22"/>
</dbReference>
<evidence type="ECO:0008006" key="10">
    <source>
        <dbReference type="Google" id="ProtNLM"/>
    </source>
</evidence>
<name>A0A1E3B0E7_ASPCR</name>
<feature type="compositionally biased region" description="Low complexity" evidence="7">
    <location>
        <begin position="108"/>
        <end position="118"/>
    </location>
</feature>
<dbReference type="VEuPathDB" id="FungiDB:SI65_10224"/>
<keyword evidence="9" id="KW-1185">Reference proteome</keyword>
<keyword evidence="3 6" id="KW-0812">Transmembrane</keyword>
<dbReference type="STRING" id="573508.A0A1E3B0E7"/>
<feature type="region of interest" description="Disordered" evidence="7">
    <location>
        <begin position="89"/>
        <end position="118"/>
    </location>
</feature>
<evidence type="ECO:0000313" key="8">
    <source>
        <dbReference type="EMBL" id="ODM14389.1"/>
    </source>
</evidence>
<gene>
    <name evidence="8" type="ORF">SI65_10224</name>
</gene>
<feature type="transmembrane region" description="Helical" evidence="6">
    <location>
        <begin position="195"/>
        <end position="214"/>
    </location>
</feature>
<dbReference type="GO" id="GO:0005778">
    <property type="term" value="C:peroxisomal membrane"/>
    <property type="evidence" value="ECO:0007669"/>
    <property type="project" value="TreeGrafter"/>
</dbReference>
<comment type="similarity">
    <text evidence="2 6">Belongs to the peroxisomal membrane protein PXMP2/4 family.</text>
</comment>
<feature type="transmembrane region" description="Helical" evidence="6">
    <location>
        <begin position="40"/>
        <end position="60"/>
    </location>
</feature>
<sequence length="215" mass="23845">MPPSPLTATLLQSTVLNAISNLLAQLIDQHKQNKPFTLNIPAFLAFIIYGAIVVPPNFYWQRYIEVRFPGFPNLRNAFRSNAEKDKPVLDLEDTLPRKEKPPRRQTFSSGPSSASPSGSGWRNFAMKFTLDQTVAGVVNIVLFVVLINLLKGEVGIGGLWKLVCDDLPPIMVARLKFRPLVSGLMYTVIPVDRRVVFASACGVIWGVYLSLYAAV</sequence>
<evidence type="ECO:0000313" key="9">
    <source>
        <dbReference type="Proteomes" id="UP000094569"/>
    </source>
</evidence>
<dbReference type="AlphaFoldDB" id="A0A1E3B0E7"/>
<keyword evidence="4 6" id="KW-1133">Transmembrane helix</keyword>
<organism evidence="8 9">
    <name type="scientific">Aspergillus cristatus</name>
    <name type="common">Chinese Fuzhuan brick tea-fermentation fungus</name>
    <name type="synonym">Eurotium cristatum</name>
    <dbReference type="NCBI Taxonomy" id="573508"/>
    <lineage>
        <taxon>Eukaryota</taxon>
        <taxon>Fungi</taxon>
        <taxon>Dikarya</taxon>
        <taxon>Ascomycota</taxon>
        <taxon>Pezizomycotina</taxon>
        <taxon>Eurotiomycetes</taxon>
        <taxon>Eurotiomycetidae</taxon>
        <taxon>Eurotiales</taxon>
        <taxon>Aspergillaceae</taxon>
        <taxon>Aspergillus</taxon>
        <taxon>Aspergillus subgen. Aspergillus</taxon>
    </lineage>
</organism>
<proteinExistence type="inferred from homology"/>
<reference evidence="8 9" key="1">
    <citation type="journal article" date="2016" name="BMC Genomics">
        <title>Comparative genomic and transcriptomic analyses of the Fuzhuan brick tea-fermentation fungus Aspergillus cristatus.</title>
        <authorList>
            <person name="Ge Y."/>
            <person name="Wang Y."/>
            <person name="Liu Y."/>
            <person name="Tan Y."/>
            <person name="Ren X."/>
            <person name="Zhang X."/>
            <person name="Hyde K.D."/>
            <person name="Liu Y."/>
            <person name="Liu Z."/>
        </authorList>
    </citation>
    <scope>NUCLEOTIDE SEQUENCE [LARGE SCALE GENOMIC DNA]</scope>
    <source>
        <strain evidence="8 9">GZAAS20.1005</strain>
    </source>
</reference>
<comment type="caution">
    <text evidence="8">The sequence shown here is derived from an EMBL/GenBank/DDBJ whole genome shotgun (WGS) entry which is preliminary data.</text>
</comment>
<feature type="transmembrane region" description="Helical" evidence="6">
    <location>
        <begin position="128"/>
        <end position="150"/>
    </location>
</feature>
<feature type="compositionally biased region" description="Basic and acidic residues" evidence="7">
    <location>
        <begin position="89"/>
        <end position="99"/>
    </location>
</feature>
<protein>
    <recommendedName>
        <fullName evidence="10">PXMP2/4 family protein 3</fullName>
    </recommendedName>
</protein>
<evidence type="ECO:0000256" key="5">
    <source>
        <dbReference type="ARBA" id="ARBA00023136"/>
    </source>
</evidence>
<dbReference type="PANTHER" id="PTHR11266">
    <property type="entry name" value="PEROXISOMAL MEMBRANE PROTEIN 2, PXMP2 MPV17"/>
    <property type="match status" value="1"/>
</dbReference>
<dbReference type="PANTHER" id="PTHR11266:SF80">
    <property type="entry name" value="PEROXISOMAL MEMBRANE PROTEIN 2"/>
    <property type="match status" value="1"/>
</dbReference>